<organism evidence="1 2">
    <name type="scientific">Brucella tritici</name>
    <dbReference type="NCBI Taxonomy" id="94626"/>
    <lineage>
        <taxon>Bacteria</taxon>
        <taxon>Pseudomonadati</taxon>
        <taxon>Pseudomonadota</taxon>
        <taxon>Alphaproteobacteria</taxon>
        <taxon>Hyphomicrobiales</taxon>
        <taxon>Brucellaceae</taxon>
        <taxon>Brucella/Ochrobactrum group</taxon>
        <taxon>Brucella</taxon>
    </lineage>
</organism>
<protein>
    <submittedName>
        <fullName evidence="1">ParA family protein</fullName>
    </submittedName>
</protein>
<dbReference type="EMBL" id="JAAXZB010000004">
    <property type="protein sequence ID" value="NKW11173.1"/>
    <property type="molecule type" value="Genomic_DNA"/>
</dbReference>
<evidence type="ECO:0000313" key="2">
    <source>
        <dbReference type="Proteomes" id="UP000558475"/>
    </source>
</evidence>
<dbReference type="CDD" id="cd02042">
    <property type="entry name" value="ParAB_family"/>
    <property type="match status" value="1"/>
</dbReference>
<proteinExistence type="predicted"/>
<sequence>MAVISFVSSKGGVGKTTSAVVLAGELVAAGRKVALIDADPNRPLVAWSQLRPVPESLRLIVDDSAETIIDTIEDARAEADFVIVDLEGTATDRVGFAVARSDLVLIPLQSSVLDAAEAAKSVKLVRQMWKVANREIPYRVFFTRVPPAIRERTARDIERQFTGAAVPVLPATLIDRAAYRTLFSLGGTLHELEAADVSGLETAKENAREYAQAVINAIREGPQHDRRRQETRDARLWR</sequence>
<comment type="caution">
    <text evidence="1">The sequence shown here is derived from an EMBL/GenBank/DDBJ whole genome shotgun (WGS) entry which is preliminary data.</text>
</comment>
<dbReference type="PIRSF" id="PIRSF009320">
    <property type="entry name" value="Nuc_binding_HP_1000"/>
    <property type="match status" value="1"/>
</dbReference>
<dbReference type="Gene3D" id="3.40.50.300">
    <property type="entry name" value="P-loop containing nucleotide triphosphate hydrolases"/>
    <property type="match status" value="1"/>
</dbReference>
<dbReference type="AlphaFoldDB" id="A0A7X6FVH1"/>
<dbReference type="Pfam" id="PF07015">
    <property type="entry name" value="VirC1"/>
    <property type="match status" value="1"/>
</dbReference>
<dbReference type="InterPro" id="IPR050678">
    <property type="entry name" value="DNA_Partitioning_ATPase"/>
</dbReference>
<dbReference type="PANTHER" id="PTHR13696">
    <property type="entry name" value="P-LOOP CONTAINING NUCLEOSIDE TRIPHOSPHATE HYDROLASE"/>
    <property type="match status" value="1"/>
</dbReference>
<dbReference type="InterPro" id="IPR027417">
    <property type="entry name" value="P-loop_NTPase"/>
</dbReference>
<gene>
    <name evidence="1" type="ORF">HGG76_26465</name>
</gene>
<evidence type="ECO:0000313" key="1">
    <source>
        <dbReference type="EMBL" id="NKW11173.1"/>
    </source>
</evidence>
<dbReference type="Proteomes" id="UP000558475">
    <property type="component" value="Unassembled WGS sequence"/>
</dbReference>
<name>A0A7X6FVH1_9HYPH</name>
<reference evidence="1 2" key="1">
    <citation type="submission" date="2020-04" db="EMBL/GenBank/DDBJ databases">
        <title>Whole genome sequencing of clinical and environmental type strains of Ochrobactrum.</title>
        <authorList>
            <person name="Dharne M."/>
        </authorList>
    </citation>
    <scope>NUCLEOTIDE SEQUENCE [LARGE SCALE GENOMIC DNA]</scope>
    <source>
        <strain evidence="1 2">DSM 13340</strain>
    </source>
</reference>
<dbReference type="SUPFAM" id="SSF52540">
    <property type="entry name" value="P-loop containing nucleoside triphosphate hydrolases"/>
    <property type="match status" value="1"/>
</dbReference>
<accession>A0A7X6FVH1</accession>
<dbReference type="PANTHER" id="PTHR13696:SF96">
    <property type="entry name" value="COBQ_COBB_MIND_PARA NUCLEOTIDE BINDING DOMAIN-CONTAINING PROTEIN"/>
    <property type="match status" value="1"/>
</dbReference>
<dbReference type="InterPro" id="IPR009744">
    <property type="entry name" value="VirC1"/>
</dbReference>